<dbReference type="Proteomes" id="UP001142610">
    <property type="component" value="Unassembled WGS sequence"/>
</dbReference>
<keyword evidence="3" id="KW-1185">Reference proteome</keyword>
<name>A0A9X2L9F8_9PROT</name>
<evidence type="ECO:0008006" key="4">
    <source>
        <dbReference type="Google" id="ProtNLM"/>
    </source>
</evidence>
<evidence type="ECO:0000256" key="1">
    <source>
        <dbReference type="SAM" id="SignalP"/>
    </source>
</evidence>
<sequence length="238" mass="26666">MFRTALLGILAGMLPLAAAAQNTGGVFGPVVNKGHRYAEYRITVSPSDADGLDTVWAQRFHVEDTPTDRIMWRVFAQVRRDPFGETEFDSAQAEIFTELRGPEHRWRTGFRFDGRVRGDGPGQMSVNWTNEFALSEKLITRAVLLTTKQFGDRASDGVLLETRLNLQYRFENRVQAGVELYNGHGSTADFQTVSDRLQVGPYAFIPIGEHWRGFVGVLATTGNGAYPADTRFWLGRSF</sequence>
<dbReference type="EMBL" id="JANIBC010000005">
    <property type="protein sequence ID" value="MCQ8185487.1"/>
    <property type="molecule type" value="Genomic_DNA"/>
</dbReference>
<keyword evidence="1" id="KW-0732">Signal</keyword>
<reference evidence="2" key="1">
    <citation type="submission" date="2022-07" db="EMBL/GenBank/DDBJ databases">
        <title>Parvularcula maris sp. nov., an algicidal bacterium isolated from seawater.</title>
        <authorList>
            <person name="Li F."/>
        </authorList>
    </citation>
    <scope>NUCLEOTIDE SEQUENCE</scope>
    <source>
        <strain evidence="2">BGMRC 0090</strain>
    </source>
</reference>
<evidence type="ECO:0000313" key="3">
    <source>
        <dbReference type="Proteomes" id="UP001142610"/>
    </source>
</evidence>
<accession>A0A9X2L9F8</accession>
<protein>
    <recommendedName>
        <fullName evidence="4">Copper resistance protein B</fullName>
    </recommendedName>
</protein>
<evidence type="ECO:0000313" key="2">
    <source>
        <dbReference type="EMBL" id="MCQ8185487.1"/>
    </source>
</evidence>
<feature type="signal peptide" evidence="1">
    <location>
        <begin position="1"/>
        <end position="20"/>
    </location>
</feature>
<feature type="chain" id="PRO_5040738890" description="Copper resistance protein B" evidence="1">
    <location>
        <begin position="21"/>
        <end position="238"/>
    </location>
</feature>
<gene>
    <name evidence="2" type="ORF">NOG11_08770</name>
</gene>
<dbReference type="AlphaFoldDB" id="A0A9X2L9F8"/>
<comment type="caution">
    <text evidence="2">The sequence shown here is derived from an EMBL/GenBank/DDBJ whole genome shotgun (WGS) entry which is preliminary data.</text>
</comment>
<dbReference type="RefSeq" id="WP_256619373.1">
    <property type="nucleotide sequence ID" value="NZ_JANIBC010000005.1"/>
</dbReference>
<organism evidence="2 3">
    <name type="scientific">Parvularcula maris</name>
    <dbReference type="NCBI Taxonomy" id="2965077"/>
    <lineage>
        <taxon>Bacteria</taxon>
        <taxon>Pseudomonadati</taxon>
        <taxon>Pseudomonadota</taxon>
        <taxon>Alphaproteobacteria</taxon>
        <taxon>Parvularculales</taxon>
        <taxon>Parvularculaceae</taxon>
        <taxon>Parvularcula</taxon>
    </lineage>
</organism>
<proteinExistence type="predicted"/>